<keyword evidence="1" id="KW-1133">Transmembrane helix</keyword>
<dbReference type="RefSeq" id="WP_026992231.1">
    <property type="nucleotide sequence ID" value="NZ_JRLY01000001.1"/>
</dbReference>
<keyword evidence="1" id="KW-0472">Membrane</keyword>
<protein>
    <submittedName>
        <fullName evidence="3">Transglutaminase</fullName>
    </submittedName>
</protein>
<dbReference type="STRING" id="1121898.GCA_000422725_00807"/>
<dbReference type="OrthoDB" id="1523787at2"/>
<dbReference type="AlphaFoldDB" id="A0A0A2MTD1"/>
<organism evidence="3 4">
    <name type="scientific">Flavobacterium subsaxonicum WB 4.1-42 = DSM 21790</name>
    <dbReference type="NCBI Taxonomy" id="1121898"/>
    <lineage>
        <taxon>Bacteria</taxon>
        <taxon>Pseudomonadati</taxon>
        <taxon>Bacteroidota</taxon>
        <taxon>Flavobacteriia</taxon>
        <taxon>Flavobacteriales</taxon>
        <taxon>Flavobacteriaceae</taxon>
        <taxon>Flavobacterium</taxon>
    </lineage>
</organism>
<feature type="transmembrane region" description="Helical" evidence="1">
    <location>
        <begin position="21"/>
        <end position="42"/>
    </location>
</feature>
<feature type="transmembrane region" description="Helical" evidence="1">
    <location>
        <begin position="79"/>
        <end position="101"/>
    </location>
</feature>
<sequence length="310" mass="35605">MIKPDIPKIKAFIKKLQVKKPWDSIIIFVLNVLIAIPLFIIIHQNIVDPEWPLHIDRILIFITMVTAIQLILRLLKHFLIFCIAVYLIVLLYGSVFGNYGFNAVYEEYEAMVYTMAYDPNPQDLIISKLLPFPNKSKIIDAVDYNNPQVRNYAVGAATKYFKDVKGYHEHRLMIQCFSVFKDIRNQWNYVNDPRNAEYIASASETILHFSGDCDDHAILMAACIRAVGGTPRVIHTGGHLYPEMLVGTKADLEIANYLIKEQLFIEESRGKEVHYHVDEYGQVWLNLDYTARFPGGPFMSEEILGALTFN</sequence>
<evidence type="ECO:0000313" key="3">
    <source>
        <dbReference type="EMBL" id="KGO94851.1"/>
    </source>
</evidence>
<reference evidence="3 4" key="1">
    <citation type="submission" date="2013-09" db="EMBL/GenBank/DDBJ databases">
        <authorList>
            <person name="Zeng Z."/>
            <person name="Chen C."/>
        </authorList>
    </citation>
    <scope>NUCLEOTIDE SEQUENCE [LARGE SCALE GENOMIC DNA]</scope>
    <source>
        <strain evidence="3 4">WB 4.1-42</strain>
    </source>
</reference>
<evidence type="ECO:0000256" key="1">
    <source>
        <dbReference type="SAM" id="Phobius"/>
    </source>
</evidence>
<proteinExistence type="predicted"/>
<evidence type="ECO:0000259" key="2">
    <source>
        <dbReference type="Pfam" id="PF01841"/>
    </source>
</evidence>
<feature type="transmembrane region" description="Helical" evidence="1">
    <location>
        <begin position="54"/>
        <end position="72"/>
    </location>
</feature>
<dbReference type="eggNOG" id="COG1305">
    <property type="taxonomic scope" value="Bacteria"/>
</dbReference>
<accession>A0A0A2MTD1</accession>
<dbReference type="SUPFAM" id="SSF54001">
    <property type="entry name" value="Cysteine proteinases"/>
    <property type="match status" value="1"/>
</dbReference>
<dbReference type="Pfam" id="PF01841">
    <property type="entry name" value="Transglut_core"/>
    <property type="match status" value="1"/>
</dbReference>
<dbReference type="InterPro" id="IPR002931">
    <property type="entry name" value="Transglutaminase-like"/>
</dbReference>
<keyword evidence="1" id="KW-0812">Transmembrane</keyword>
<feature type="domain" description="Transglutaminase-like" evidence="2">
    <location>
        <begin position="179"/>
        <end position="236"/>
    </location>
</feature>
<name>A0A0A2MTD1_9FLAO</name>
<evidence type="ECO:0000313" key="4">
    <source>
        <dbReference type="Proteomes" id="UP000030111"/>
    </source>
</evidence>
<dbReference type="Proteomes" id="UP000030111">
    <property type="component" value="Unassembled WGS sequence"/>
</dbReference>
<dbReference type="InterPro" id="IPR038765">
    <property type="entry name" value="Papain-like_cys_pep_sf"/>
</dbReference>
<comment type="caution">
    <text evidence="3">The sequence shown here is derived from an EMBL/GenBank/DDBJ whole genome shotgun (WGS) entry which is preliminary data.</text>
</comment>
<keyword evidence="4" id="KW-1185">Reference proteome</keyword>
<dbReference type="EMBL" id="JRLY01000001">
    <property type="protein sequence ID" value="KGO94851.1"/>
    <property type="molecule type" value="Genomic_DNA"/>
</dbReference>
<dbReference type="Gene3D" id="3.10.620.30">
    <property type="match status" value="1"/>
</dbReference>
<gene>
    <name evidence="3" type="ORF">Q766_01670</name>
</gene>